<name>A0A1E3QX81_9ASCO</name>
<keyword evidence="2" id="KW-0963">Cytoplasm</keyword>
<sequence>MSTRPFLSHIPSSTGPKKGRRKDPIEQFIGSNQVILQSGLNQLRYMVLVEGLLTPEGYETCPYRTYIWSILLRVPPLDTQDYLNIVAQGPPGVYAKIRNDTFRTLTKDLKFKKKVSEEALIRLLCAFAWDSTLPIGYVQGMNVLAAPFLYISKSETEAFALFQAVMERNIPLYILPTLNGVHTGLRLVDICLRVVDPELFGFLQSKFLKAEIYAFASVLTLSACTPPLSEVLHLWDFYFAYGVHMNVLVVVAQLILIRTRIFESSQPMTLLRTFPDLQAKELIKLAISFIPKVPEDIYSLLVRHPFDSGIQDIVKNTRL</sequence>
<evidence type="ECO:0000256" key="2">
    <source>
        <dbReference type="ARBA" id="ARBA00022490"/>
    </source>
</evidence>
<evidence type="ECO:0000256" key="3">
    <source>
        <dbReference type="ARBA" id="ARBA00023212"/>
    </source>
</evidence>
<dbReference type="GeneID" id="30148582"/>
<reference evidence="9" key="1">
    <citation type="submission" date="2016-05" db="EMBL/GenBank/DDBJ databases">
        <title>Comparative genomics of biotechnologically important yeasts.</title>
        <authorList>
            <consortium name="DOE Joint Genome Institute"/>
            <person name="Riley R."/>
            <person name="Haridas S."/>
            <person name="Wolfe K.H."/>
            <person name="Lopes M.R."/>
            <person name="Hittinger C.T."/>
            <person name="Goker M."/>
            <person name="Salamov A."/>
            <person name="Wisecaver J."/>
            <person name="Long T.M."/>
            <person name="Aerts A.L."/>
            <person name="Barry K."/>
            <person name="Choi C."/>
            <person name="Clum A."/>
            <person name="Coughlan A.Y."/>
            <person name="Deshpande S."/>
            <person name="Douglass A.P."/>
            <person name="Hanson S.J."/>
            <person name="Klenk H.-P."/>
            <person name="Labutti K."/>
            <person name="Lapidus A."/>
            <person name="Lindquist E."/>
            <person name="Lipzen A."/>
            <person name="Meier-Kolthoff J.P."/>
            <person name="Ohm R.A."/>
            <person name="Otillar R.P."/>
            <person name="Pangilinan J."/>
            <person name="Peng Y."/>
            <person name="Rokas A."/>
            <person name="Rosa C.A."/>
            <person name="Scheuner C."/>
            <person name="Sibirny A.A."/>
            <person name="Slot J.C."/>
            <person name="Stielow J.B."/>
            <person name="Sun H."/>
            <person name="Kurtzman C.P."/>
            <person name="Blackwell M."/>
            <person name="Grigoriev I.V."/>
            <person name="Jeffries T.W."/>
        </authorList>
    </citation>
    <scope>NUCLEOTIDE SEQUENCE [LARGE SCALE GENOMIC DNA]</scope>
    <source>
        <strain evidence="9">NRRL Y-12698</strain>
    </source>
</reference>
<protein>
    <recommendedName>
        <fullName evidence="7">Rab-GAP TBC domain-containing protein</fullName>
    </recommendedName>
</protein>
<dbReference type="Proteomes" id="UP000094336">
    <property type="component" value="Unassembled WGS sequence"/>
</dbReference>
<dbReference type="GO" id="GO:0005096">
    <property type="term" value="F:GTPase activator activity"/>
    <property type="evidence" value="ECO:0007669"/>
    <property type="project" value="EnsemblFungi"/>
</dbReference>
<dbReference type="STRING" id="984486.A0A1E3QX81"/>
<dbReference type="GO" id="GO:1902543">
    <property type="term" value="P:negative regulation of protein localization to mitotic spindle pole body"/>
    <property type="evidence" value="ECO:0007669"/>
    <property type="project" value="EnsemblFungi"/>
</dbReference>
<dbReference type="AlphaFoldDB" id="A0A1E3QX81"/>
<dbReference type="GO" id="GO:0044732">
    <property type="term" value="C:mitotic spindle pole body"/>
    <property type="evidence" value="ECO:0007669"/>
    <property type="project" value="TreeGrafter"/>
</dbReference>
<dbReference type="GO" id="GO:1990334">
    <property type="term" value="C:Bfa1-Bub2 complex"/>
    <property type="evidence" value="ECO:0007669"/>
    <property type="project" value="EnsemblFungi"/>
</dbReference>
<comment type="similarity">
    <text evidence="5">Belongs to the BUB2 family.</text>
</comment>
<proteinExistence type="inferred from homology"/>
<dbReference type="FunFam" id="1.10.8.270:FF:000035">
    <property type="entry name" value="Cell cycle arrest protein BUB2"/>
    <property type="match status" value="1"/>
</dbReference>
<evidence type="ECO:0000256" key="5">
    <source>
        <dbReference type="ARBA" id="ARBA00061049"/>
    </source>
</evidence>
<feature type="region of interest" description="Disordered" evidence="6">
    <location>
        <begin position="1"/>
        <end position="22"/>
    </location>
</feature>
<evidence type="ECO:0000256" key="6">
    <source>
        <dbReference type="SAM" id="MobiDB-lite"/>
    </source>
</evidence>
<comment type="subcellular location">
    <subcellularLocation>
        <location evidence="1">Cytoplasm</location>
        <location evidence="1">Cytoskeleton</location>
    </subcellularLocation>
</comment>
<dbReference type="Pfam" id="PF00566">
    <property type="entry name" value="RabGAP-TBC"/>
    <property type="match status" value="1"/>
</dbReference>
<dbReference type="Gene3D" id="1.10.8.270">
    <property type="entry name" value="putative rabgap domain of human tbc1 domain family member 14 like domains"/>
    <property type="match status" value="1"/>
</dbReference>
<dbReference type="SUPFAM" id="SSF47923">
    <property type="entry name" value="Ypt/Rab-GAP domain of gyp1p"/>
    <property type="match status" value="2"/>
</dbReference>
<evidence type="ECO:0000256" key="1">
    <source>
        <dbReference type="ARBA" id="ARBA00004245"/>
    </source>
</evidence>
<keyword evidence="4" id="KW-0131">Cell cycle</keyword>
<dbReference type="GO" id="GO:0031030">
    <property type="term" value="P:negative regulation of septation initiation signaling"/>
    <property type="evidence" value="ECO:0007669"/>
    <property type="project" value="TreeGrafter"/>
</dbReference>
<feature type="domain" description="Rab-GAP TBC" evidence="7">
    <location>
        <begin position="58"/>
        <end position="242"/>
    </location>
</feature>
<keyword evidence="9" id="KW-1185">Reference proteome</keyword>
<dbReference type="RefSeq" id="XP_018986935.1">
    <property type="nucleotide sequence ID" value="XM_019130729.1"/>
</dbReference>
<dbReference type="PANTHER" id="PTHR22957:SF263">
    <property type="entry name" value="MITOTIC CHECK POINT PROTEIN BUB2"/>
    <property type="match status" value="1"/>
</dbReference>
<dbReference type="InterPro" id="IPR000195">
    <property type="entry name" value="Rab-GAP-TBC_dom"/>
</dbReference>
<dbReference type="InterPro" id="IPR035969">
    <property type="entry name" value="Rab-GAP_TBC_sf"/>
</dbReference>
<dbReference type="EMBL" id="KV454427">
    <property type="protein sequence ID" value="ODQ81607.1"/>
    <property type="molecule type" value="Genomic_DNA"/>
</dbReference>
<gene>
    <name evidence="8" type="ORF">BABINDRAFT_170342</name>
</gene>
<evidence type="ECO:0000313" key="8">
    <source>
        <dbReference type="EMBL" id="ODQ81607.1"/>
    </source>
</evidence>
<dbReference type="GO" id="GO:0031578">
    <property type="term" value="P:mitotic spindle orientation checkpoint signaling"/>
    <property type="evidence" value="ECO:0007669"/>
    <property type="project" value="EnsemblFungi"/>
</dbReference>
<dbReference type="PANTHER" id="PTHR22957">
    <property type="entry name" value="TBC1 DOMAIN FAMILY MEMBER GTPASE-ACTIVATING PROTEIN"/>
    <property type="match status" value="1"/>
</dbReference>
<dbReference type="FunFam" id="1.10.472.80:FF:000026">
    <property type="entry name" value="Mitotic check point protein (Bub2)"/>
    <property type="match status" value="1"/>
</dbReference>
<dbReference type="SMART" id="SM00164">
    <property type="entry name" value="TBC"/>
    <property type="match status" value="1"/>
</dbReference>
<dbReference type="OrthoDB" id="10263206at2759"/>
<dbReference type="Gene3D" id="1.10.472.80">
    <property type="entry name" value="Ypt/Rab-GAP domain of gyp1p, domain 3"/>
    <property type="match status" value="1"/>
</dbReference>
<evidence type="ECO:0000313" key="9">
    <source>
        <dbReference type="Proteomes" id="UP000094336"/>
    </source>
</evidence>
<accession>A0A1E3QX81</accession>
<evidence type="ECO:0000259" key="7">
    <source>
        <dbReference type="PROSITE" id="PS50086"/>
    </source>
</evidence>
<organism evidence="8 9">
    <name type="scientific">Babjeviella inositovora NRRL Y-12698</name>
    <dbReference type="NCBI Taxonomy" id="984486"/>
    <lineage>
        <taxon>Eukaryota</taxon>
        <taxon>Fungi</taxon>
        <taxon>Dikarya</taxon>
        <taxon>Ascomycota</taxon>
        <taxon>Saccharomycotina</taxon>
        <taxon>Pichiomycetes</taxon>
        <taxon>Serinales incertae sedis</taxon>
        <taxon>Babjeviella</taxon>
    </lineage>
</organism>
<evidence type="ECO:0000256" key="4">
    <source>
        <dbReference type="ARBA" id="ARBA00023306"/>
    </source>
</evidence>
<feature type="compositionally biased region" description="Polar residues" evidence="6">
    <location>
        <begin position="1"/>
        <end position="15"/>
    </location>
</feature>
<dbReference type="PROSITE" id="PS50086">
    <property type="entry name" value="TBC_RABGAP"/>
    <property type="match status" value="1"/>
</dbReference>
<keyword evidence="3" id="KW-0206">Cytoskeleton</keyword>